<dbReference type="InterPro" id="IPR008922">
    <property type="entry name" value="Di-copper_centre_dom_sf"/>
</dbReference>
<dbReference type="OrthoDB" id="6132182at2759"/>
<name>A0A4Y7T3Q3_COPMI</name>
<dbReference type="Proteomes" id="UP000298030">
    <property type="component" value="Unassembled WGS sequence"/>
</dbReference>
<evidence type="ECO:0000313" key="3">
    <source>
        <dbReference type="Proteomes" id="UP000298030"/>
    </source>
</evidence>
<reference evidence="2 3" key="1">
    <citation type="journal article" date="2019" name="Nat. Ecol. Evol.">
        <title>Megaphylogeny resolves global patterns of mushroom evolution.</title>
        <authorList>
            <person name="Varga T."/>
            <person name="Krizsan K."/>
            <person name="Foldi C."/>
            <person name="Dima B."/>
            <person name="Sanchez-Garcia M."/>
            <person name="Sanchez-Ramirez S."/>
            <person name="Szollosi G.J."/>
            <person name="Szarkandi J.G."/>
            <person name="Papp V."/>
            <person name="Albert L."/>
            <person name="Andreopoulos W."/>
            <person name="Angelini C."/>
            <person name="Antonin V."/>
            <person name="Barry K.W."/>
            <person name="Bougher N.L."/>
            <person name="Buchanan P."/>
            <person name="Buyck B."/>
            <person name="Bense V."/>
            <person name="Catcheside P."/>
            <person name="Chovatia M."/>
            <person name="Cooper J."/>
            <person name="Damon W."/>
            <person name="Desjardin D."/>
            <person name="Finy P."/>
            <person name="Geml J."/>
            <person name="Haridas S."/>
            <person name="Hughes K."/>
            <person name="Justo A."/>
            <person name="Karasinski D."/>
            <person name="Kautmanova I."/>
            <person name="Kiss B."/>
            <person name="Kocsube S."/>
            <person name="Kotiranta H."/>
            <person name="LaButti K.M."/>
            <person name="Lechner B.E."/>
            <person name="Liimatainen K."/>
            <person name="Lipzen A."/>
            <person name="Lukacs Z."/>
            <person name="Mihaltcheva S."/>
            <person name="Morgado L.N."/>
            <person name="Niskanen T."/>
            <person name="Noordeloos M.E."/>
            <person name="Ohm R.A."/>
            <person name="Ortiz-Santana B."/>
            <person name="Ovrebo C."/>
            <person name="Racz N."/>
            <person name="Riley R."/>
            <person name="Savchenko A."/>
            <person name="Shiryaev A."/>
            <person name="Soop K."/>
            <person name="Spirin V."/>
            <person name="Szebenyi C."/>
            <person name="Tomsovsky M."/>
            <person name="Tulloss R.E."/>
            <person name="Uehling J."/>
            <person name="Grigoriev I.V."/>
            <person name="Vagvolgyi C."/>
            <person name="Papp T."/>
            <person name="Martin F.M."/>
            <person name="Miettinen O."/>
            <person name="Hibbett D.S."/>
            <person name="Nagy L.G."/>
        </authorList>
    </citation>
    <scope>NUCLEOTIDE SEQUENCE [LARGE SCALE GENOMIC DNA]</scope>
    <source>
        <strain evidence="2 3">FP101781</strain>
    </source>
</reference>
<dbReference type="Pfam" id="PF00264">
    <property type="entry name" value="Tyrosinase"/>
    <property type="match status" value="1"/>
</dbReference>
<dbReference type="PROSITE" id="PS00497">
    <property type="entry name" value="TYROSINASE_1"/>
    <property type="match status" value="1"/>
</dbReference>
<dbReference type="AlphaFoldDB" id="A0A4Y7T3Q3"/>
<gene>
    <name evidence="2" type="ORF">FA13DRAFT_758897</name>
</gene>
<dbReference type="SUPFAM" id="SSF48056">
    <property type="entry name" value="Di-copper centre-containing domain"/>
    <property type="match status" value="1"/>
</dbReference>
<dbReference type="GO" id="GO:0016491">
    <property type="term" value="F:oxidoreductase activity"/>
    <property type="evidence" value="ECO:0007669"/>
    <property type="project" value="InterPro"/>
</dbReference>
<proteinExistence type="predicted"/>
<evidence type="ECO:0000259" key="1">
    <source>
        <dbReference type="PROSITE" id="PS00497"/>
    </source>
</evidence>
<dbReference type="InterPro" id="IPR002227">
    <property type="entry name" value="Tyrosinase_Cu-bd"/>
</dbReference>
<organism evidence="2 3">
    <name type="scientific">Coprinellus micaceus</name>
    <name type="common">Glistening ink-cap mushroom</name>
    <name type="synonym">Coprinus micaceus</name>
    <dbReference type="NCBI Taxonomy" id="71717"/>
    <lineage>
        <taxon>Eukaryota</taxon>
        <taxon>Fungi</taxon>
        <taxon>Dikarya</taxon>
        <taxon>Basidiomycota</taxon>
        <taxon>Agaricomycotina</taxon>
        <taxon>Agaricomycetes</taxon>
        <taxon>Agaricomycetidae</taxon>
        <taxon>Agaricales</taxon>
        <taxon>Agaricineae</taxon>
        <taxon>Psathyrellaceae</taxon>
        <taxon>Coprinellus</taxon>
    </lineage>
</organism>
<sequence>MSQPYNITGLEGVYPRREIRDLADDEKQFCLFIHALQAIKQPDYRPRAARFQDLGGIHGLPYERWSGDPKAPDALPEGTWGGYCNHQSVLFPAWHRPYVLAVEQSIGEAAIRLARRWIGDAQDISEEDRAAWTEAARALRFLFWDWTDKSTEIEGLPNVLKPQVFRFELPGSTQTKRILSDPIENPLAFHEFAPMPDGFRDQIFATSAVNPAAMSHFRNWGRTYRRPSSRLNPIEDYVRINSLLQCRALLYMLDYKNENGILGSEVKKSNPMIRFSIAAWTAKMPIVNDVYFNIELDARCPIIHFFSRLLFIDETRQEIFDLLYTPGKRFKRLRAAVVEATISRCRSLGDINRSKMEGQFAARISANSLPPPASGRFSLPRIVFKYFEHLLGIARQLCLHSDMRSILIKSTFLQDFVQGLQIWVVKKTDREGDQEERRHAFLILAAVRSFVDVLHIVNDPYLSSGDFWRSSAAASLLVIQGGYVSAVLEGMESAPPHDEEYRDTLTGCLQSVPFSSASCLVGPRGLAWGNPLEYAYLPAPRMEHASQGDGPRCCSSTPYSSGALIHPM</sequence>
<comment type="caution">
    <text evidence="2">The sequence shown here is derived from an EMBL/GenBank/DDBJ whole genome shotgun (WGS) entry which is preliminary data.</text>
</comment>
<feature type="domain" description="Tyrosinase copper-binding" evidence="1">
    <location>
        <begin position="86"/>
        <end position="103"/>
    </location>
</feature>
<keyword evidence="3" id="KW-1185">Reference proteome</keyword>
<dbReference type="Gene3D" id="1.10.1280.10">
    <property type="entry name" value="Di-copper center containing domain from catechol oxidase"/>
    <property type="match status" value="1"/>
</dbReference>
<dbReference type="STRING" id="71717.A0A4Y7T3Q3"/>
<dbReference type="EMBL" id="QPFP01000030">
    <property type="protein sequence ID" value="TEB28796.1"/>
    <property type="molecule type" value="Genomic_DNA"/>
</dbReference>
<accession>A0A4Y7T3Q3</accession>
<evidence type="ECO:0000313" key="2">
    <source>
        <dbReference type="EMBL" id="TEB28796.1"/>
    </source>
</evidence>
<protein>
    <recommendedName>
        <fullName evidence="1">Tyrosinase copper-binding domain-containing protein</fullName>
    </recommendedName>
</protein>